<name>A0A8S5NRY3_9CAUD</name>
<reference evidence="1" key="1">
    <citation type="journal article" date="2021" name="Proc. Natl. Acad. Sci. U.S.A.">
        <title>A Catalog of Tens of Thousands of Viruses from Human Metagenomes Reveals Hidden Associations with Chronic Diseases.</title>
        <authorList>
            <person name="Tisza M.J."/>
            <person name="Buck C.B."/>
        </authorList>
    </citation>
    <scope>NUCLEOTIDE SEQUENCE</scope>
    <source>
        <strain evidence="1">CtIbU14</strain>
    </source>
</reference>
<protein>
    <submittedName>
        <fullName evidence="1">Minor tail protein Z</fullName>
    </submittedName>
</protein>
<proteinExistence type="predicted"/>
<sequence>MYTLSISEENLKKLEAIGRNFGNLENKIVKEALKKAIQIAKIEDKKSIIKRYTIEKSQISGKTLKVKATDSEAILLGSTKRSKLNYFSLSKPNPGYTREHIKTRIVKLNPQFSWKTLFWAFYKQGNPKLMFRVGEERHKITNATSMSTRNMGLQLEDSIIYDKVQQVFTEILEKRIEEVWE</sequence>
<accession>A0A8S5NRY3</accession>
<organism evidence="1">
    <name type="scientific">Caudovirales sp. ctIbU14</name>
    <dbReference type="NCBI Taxonomy" id="2825761"/>
    <lineage>
        <taxon>Viruses</taxon>
        <taxon>Duplodnaviria</taxon>
        <taxon>Heunggongvirae</taxon>
        <taxon>Uroviricota</taxon>
        <taxon>Caudoviricetes</taxon>
    </lineage>
</organism>
<evidence type="ECO:0000313" key="1">
    <source>
        <dbReference type="EMBL" id="DAD97486.1"/>
    </source>
</evidence>
<dbReference type="EMBL" id="BK015243">
    <property type="protein sequence ID" value="DAD97486.1"/>
    <property type="molecule type" value="Genomic_DNA"/>
</dbReference>